<evidence type="ECO:0000313" key="2">
    <source>
        <dbReference type="WBParaSite" id="EEL_0000266201-mRNA-1"/>
    </source>
</evidence>
<dbReference type="Proteomes" id="UP000050640">
    <property type="component" value="Unplaced"/>
</dbReference>
<reference evidence="2" key="1">
    <citation type="submission" date="2017-02" db="UniProtKB">
        <authorList>
            <consortium name="WormBaseParasite"/>
        </authorList>
    </citation>
    <scope>IDENTIFICATION</scope>
</reference>
<sequence length="163" mass="18551">FQVFVSTSTDISLCELFARLVNRLRATPAIFAVLDEVCQPIEICDNALNVQYINRAYETCTGFKRNEVLGTKSSDMRRKSMQQKYSARSKDFIATTLIEGEEGRKGSYEWQCIQVPGSSTSQQFVYLKRHTSDLPFHANMSIRSERSQTALVDAPISEVNFYL</sequence>
<dbReference type="WBParaSite" id="EEL_0000266201-mRNA-1">
    <property type="protein sequence ID" value="EEL_0000266201-mRNA-1"/>
    <property type="gene ID" value="EEL_0000266201"/>
</dbReference>
<proteinExistence type="predicted"/>
<dbReference type="STRING" id="1147741.A0A0R3RMF2"/>
<dbReference type="SUPFAM" id="SSF55785">
    <property type="entry name" value="PYP-like sensor domain (PAS domain)"/>
    <property type="match status" value="1"/>
</dbReference>
<organism evidence="1 2">
    <name type="scientific">Elaeophora elaphi</name>
    <dbReference type="NCBI Taxonomy" id="1147741"/>
    <lineage>
        <taxon>Eukaryota</taxon>
        <taxon>Metazoa</taxon>
        <taxon>Ecdysozoa</taxon>
        <taxon>Nematoda</taxon>
        <taxon>Chromadorea</taxon>
        <taxon>Rhabditida</taxon>
        <taxon>Spirurina</taxon>
        <taxon>Spiruromorpha</taxon>
        <taxon>Filarioidea</taxon>
        <taxon>Onchocercidae</taxon>
        <taxon>Elaeophora</taxon>
    </lineage>
</organism>
<dbReference type="Gene3D" id="3.30.450.20">
    <property type="entry name" value="PAS domain"/>
    <property type="match status" value="1"/>
</dbReference>
<dbReference type="InterPro" id="IPR035965">
    <property type="entry name" value="PAS-like_dom_sf"/>
</dbReference>
<keyword evidence="1" id="KW-1185">Reference proteome</keyword>
<protein>
    <submittedName>
        <fullName evidence="2">PAS domain-containing protein</fullName>
    </submittedName>
</protein>
<name>A0A0R3RMF2_9BILA</name>
<dbReference type="AlphaFoldDB" id="A0A0R3RMF2"/>
<accession>A0A0R3RMF2</accession>
<evidence type="ECO:0000313" key="1">
    <source>
        <dbReference type="Proteomes" id="UP000050640"/>
    </source>
</evidence>